<dbReference type="EMBL" id="UINC01000610">
    <property type="protein sequence ID" value="SUZ58306.1"/>
    <property type="molecule type" value="Genomic_DNA"/>
</dbReference>
<reference evidence="2" key="1">
    <citation type="submission" date="2018-05" db="EMBL/GenBank/DDBJ databases">
        <authorList>
            <person name="Lanie J.A."/>
            <person name="Ng W.-L."/>
            <person name="Kazmierczak K.M."/>
            <person name="Andrzejewski T.M."/>
            <person name="Davidsen T.M."/>
            <person name="Wayne K.J."/>
            <person name="Tettelin H."/>
            <person name="Glass J.I."/>
            <person name="Rusch D."/>
            <person name="Podicherti R."/>
            <person name="Tsui H.-C.T."/>
            <person name="Winkler M.E."/>
        </authorList>
    </citation>
    <scope>NUCLEOTIDE SEQUENCE</scope>
</reference>
<accession>A0A381NUL9</accession>
<comment type="similarity">
    <text evidence="1">Belongs to the TolB family.</text>
</comment>
<dbReference type="InterPro" id="IPR011042">
    <property type="entry name" value="6-blade_b-propeller_TolB-like"/>
</dbReference>
<dbReference type="Gene3D" id="2.40.160.50">
    <property type="entry name" value="membrane protein fhac: a member of the omp85/tpsb transporter family"/>
    <property type="match status" value="1"/>
</dbReference>
<gene>
    <name evidence="2" type="ORF">METZ01_LOCUS11160</name>
</gene>
<dbReference type="PANTHER" id="PTHR36842:SF1">
    <property type="entry name" value="PROTEIN TOLB"/>
    <property type="match status" value="1"/>
</dbReference>
<evidence type="ECO:0000256" key="1">
    <source>
        <dbReference type="ARBA" id="ARBA00009820"/>
    </source>
</evidence>
<dbReference type="SUPFAM" id="SSF82171">
    <property type="entry name" value="DPP6 N-terminal domain-like"/>
    <property type="match status" value="1"/>
</dbReference>
<proteinExistence type="inferred from homology"/>
<dbReference type="InterPro" id="IPR011659">
    <property type="entry name" value="WD40"/>
</dbReference>
<evidence type="ECO:0008006" key="3">
    <source>
        <dbReference type="Google" id="ProtNLM"/>
    </source>
</evidence>
<protein>
    <recommendedName>
        <fullName evidence="3">Bacterial surface antigen (D15) domain-containing protein</fullName>
    </recommendedName>
</protein>
<dbReference type="PANTHER" id="PTHR36842">
    <property type="entry name" value="PROTEIN TOLB HOMOLOG"/>
    <property type="match status" value="1"/>
</dbReference>
<evidence type="ECO:0000313" key="2">
    <source>
        <dbReference type="EMBL" id="SUZ58306.1"/>
    </source>
</evidence>
<name>A0A381NUL9_9ZZZZ</name>
<dbReference type="Gene3D" id="2.120.10.30">
    <property type="entry name" value="TolB, C-terminal domain"/>
    <property type="match status" value="2"/>
</dbReference>
<organism evidence="2">
    <name type="scientific">marine metagenome</name>
    <dbReference type="NCBI Taxonomy" id="408172"/>
    <lineage>
        <taxon>unclassified sequences</taxon>
        <taxon>metagenomes</taxon>
        <taxon>ecological metagenomes</taxon>
    </lineage>
</organism>
<sequence length="949" mass="109371">MFSNRTHPELKWETIKTENFNVHFHDGLYDIALKGANLAEKIRPILMKQVGLDILRRLDIVFTTEDEVSNGFAVPANYTVIWVDQNDMTIWAEGEKWLNIVLAHELQHLVYFNVTKSWLPFPMNELYGRSPGWVVEGLAEYFTEKWRPERFDISHKYHVLKNSVHKIKDPHNDGFSKVLYFADRFGDEKLVKILNHRDTLKLFNFSQAFKKHTGITVKQFEEEWRRQMNTYFFGLRSQKETYADIGKTYSLPLRYVYGFDWFEGDTTKIVMVGRKNDKQRDLSLILAVRDTSKEKEIYKKRQKKKKNNKPKKVKPIWKLEELDYGGISGYVKVSPDGKKIVYSKYGYGKNQSLTWDIHLIDLKSKDRERLTKSKRANNPCWSPDSRKIAFVSHKNSTSNLFTISLDDTSSIERITNYSGDVQIVTPAWSPDGDKIAYAISKEDGNMDIVVFDLDRKEPVRITNAKHVDYRPVWHPKGNEITYTSHSNMTPNFHTVDINTKKSIQNTNIGDAVWTVGWNYDNTAITGLTLGDVDSARIVDVDPHRIAENNDIAINPFYSSWRDKRPDHVIPNLDSMPDLIDTLESQKYSFIDNIKHFGTIIFPDVTGLLYNGAYTDVTGRNIFQSFVFSDWRDIYGGFGYLNATGRPIGGFWGFNYYKDVFFEERFYNQNNDYLIEFYNGLELFGYRNHNFGNIISSNHNIRYALKLFDRKIVVEPDSLDIFSQAAPESGKEGSVSLAYTFVKKRPDLNNLYIPRNGYGLKLEGNFVNKNIWGDFTYNHYNIDAYINKKLGPTVLYIRGRYEMVSGNPPAQETAGLVDIPSNYYAGQIIFGKEHMSPRGWEGSNLGDRAFMGSAELRSPLLNLSVLEIMRVIKAGKLSFSCISDFGKVWGSENNDWVITTGVEARLAIIIGNMPLFIYSVGIAQTIDRWSENPRGEGVQPYIRLALVNPF</sequence>
<dbReference type="Pfam" id="PF07676">
    <property type="entry name" value="PD40"/>
    <property type="match status" value="2"/>
</dbReference>
<dbReference type="AlphaFoldDB" id="A0A381NUL9"/>